<dbReference type="InterPro" id="IPR001764">
    <property type="entry name" value="Glyco_hydro_3_N"/>
</dbReference>
<dbReference type="PANTHER" id="PTHR42721:SF3">
    <property type="entry name" value="BETA-D-XYLOSIDASE 5-RELATED"/>
    <property type="match status" value="1"/>
</dbReference>
<protein>
    <submittedName>
        <fullName evidence="5">Glycoside hydrolase family 3 C-terminal domain-containing protein</fullName>
    </submittedName>
</protein>
<sequence>GVATVFPQAIGMAASFDRSLLRQAGEIVATEGRAKYNEQSRQGDRGLYKGLTFWAPNVNIFRDPRWGRGQETYGEDPFLTGELAVCYIQGIQGNGRRLKAAACAKHFAVHSGPETGRHSFNAVVSEKDLAETYLPAFRACVEKGKVEGVMGAYNRINGVPACGNARLIQEVLRGEWKFDGYFVSDCGAIEDFHAGHKVTANAEESAAMAVKSGCDLNCGEMYQFLLAACRKGLVQESAIDEAARHVMMTRMRLGMFDRETAYDSIDYSENDTDAHHEVARRAAEESIVLLKNDGLLPLGKERIQSVAVIGPNADSREILKGNYNGTASVSYTILEGIQKELAGSVRVYYSEGCDLVRDQVEALAEPDDRICEAVAAARRSDVVFLCLGLNATLEGEEGDAANSYAGADRKDLGLPDPQRRLLQAVCETGTPVVLLVACGGAVSLPYAQEHCAAILHVWYPGQMGGLAVADILFGNASPSGKLPVTFYRDIADLPPFEDYSMKGRTYRYLTAEPLYPFGYGLSYAEFEYANARVTVDEEQENIHVRVAVTNTSAVPAEEITQVYIKVCDSPLAVPNYSLVQFGRNAFEAGETKEIELDFPAERLRVVDEEGNYVWENAKVYLYVGGSQPDERSCALTGHRVLRVELFMTEEGGVLQV</sequence>
<dbReference type="Gene3D" id="3.40.50.1700">
    <property type="entry name" value="Glycoside hydrolase family 3 C-terminal domain"/>
    <property type="match status" value="1"/>
</dbReference>
<dbReference type="InterPro" id="IPR036962">
    <property type="entry name" value="Glyco_hydro_3_N_sf"/>
</dbReference>
<dbReference type="InterPro" id="IPR002772">
    <property type="entry name" value="Glyco_hydro_3_C"/>
</dbReference>
<dbReference type="Pfam" id="PF00933">
    <property type="entry name" value="Glyco_hydro_3"/>
    <property type="match status" value="1"/>
</dbReference>
<reference evidence="5" key="1">
    <citation type="journal article" date="2021" name="PeerJ">
        <title>Extensive microbial diversity within the chicken gut microbiome revealed by metagenomics and culture.</title>
        <authorList>
            <person name="Gilroy R."/>
            <person name="Ravi A."/>
            <person name="Getino M."/>
            <person name="Pursley I."/>
            <person name="Horton D.L."/>
            <person name="Alikhan N.F."/>
            <person name="Baker D."/>
            <person name="Gharbi K."/>
            <person name="Hall N."/>
            <person name="Watson M."/>
            <person name="Adriaenssens E.M."/>
            <person name="Foster-Nyarko E."/>
            <person name="Jarju S."/>
            <person name="Secka A."/>
            <person name="Antonio M."/>
            <person name="Oren A."/>
            <person name="Chaudhuri R.R."/>
            <person name="La Ragione R."/>
            <person name="Hildebrand F."/>
            <person name="Pallen M.J."/>
        </authorList>
    </citation>
    <scope>NUCLEOTIDE SEQUENCE</scope>
    <source>
        <strain evidence="5">CHK179-7159</strain>
    </source>
</reference>
<dbReference type="Pfam" id="PF01915">
    <property type="entry name" value="Glyco_hydro_3_C"/>
    <property type="match status" value="1"/>
</dbReference>
<evidence type="ECO:0000256" key="2">
    <source>
        <dbReference type="ARBA" id="ARBA00022729"/>
    </source>
</evidence>
<dbReference type="GO" id="GO:0031222">
    <property type="term" value="P:arabinan catabolic process"/>
    <property type="evidence" value="ECO:0007669"/>
    <property type="project" value="TreeGrafter"/>
</dbReference>
<comment type="caution">
    <text evidence="5">The sequence shown here is derived from an EMBL/GenBank/DDBJ whole genome shotgun (WGS) entry which is preliminary data.</text>
</comment>
<dbReference type="GO" id="GO:0046556">
    <property type="term" value="F:alpha-L-arabinofuranosidase activity"/>
    <property type="evidence" value="ECO:0007669"/>
    <property type="project" value="TreeGrafter"/>
</dbReference>
<evidence type="ECO:0000313" key="5">
    <source>
        <dbReference type="EMBL" id="HJA91504.1"/>
    </source>
</evidence>
<reference evidence="5" key="2">
    <citation type="submission" date="2021-04" db="EMBL/GenBank/DDBJ databases">
        <authorList>
            <person name="Gilroy R."/>
        </authorList>
    </citation>
    <scope>NUCLEOTIDE SEQUENCE</scope>
    <source>
        <strain evidence="5">CHK179-7159</strain>
    </source>
</reference>
<dbReference type="InterPro" id="IPR036881">
    <property type="entry name" value="Glyco_hydro_3_C_sf"/>
</dbReference>
<evidence type="ECO:0000256" key="3">
    <source>
        <dbReference type="ARBA" id="ARBA00022801"/>
    </source>
</evidence>
<evidence type="ECO:0000256" key="1">
    <source>
        <dbReference type="ARBA" id="ARBA00005336"/>
    </source>
</evidence>
<dbReference type="AlphaFoldDB" id="A0A9D2I4C6"/>
<evidence type="ECO:0000313" key="6">
    <source>
        <dbReference type="Proteomes" id="UP000886858"/>
    </source>
</evidence>
<dbReference type="Gene3D" id="2.60.40.10">
    <property type="entry name" value="Immunoglobulins"/>
    <property type="match status" value="1"/>
</dbReference>
<dbReference type="SUPFAM" id="SSF52279">
    <property type="entry name" value="Beta-D-glucan exohydrolase, C-terminal domain"/>
    <property type="match status" value="1"/>
</dbReference>
<organism evidence="5 6">
    <name type="scientific">Candidatus Eisenbergiella merdipullorum</name>
    <dbReference type="NCBI Taxonomy" id="2838553"/>
    <lineage>
        <taxon>Bacteria</taxon>
        <taxon>Bacillati</taxon>
        <taxon>Bacillota</taxon>
        <taxon>Clostridia</taxon>
        <taxon>Lachnospirales</taxon>
        <taxon>Lachnospiraceae</taxon>
        <taxon>Eisenbergiella</taxon>
    </lineage>
</organism>
<dbReference type="GO" id="GO:0045493">
    <property type="term" value="P:xylan catabolic process"/>
    <property type="evidence" value="ECO:0007669"/>
    <property type="project" value="InterPro"/>
</dbReference>
<dbReference type="InterPro" id="IPR044993">
    <property type="entry name" value="BXL"/>
</dbReference>
<dbReference type="InterPro" id="IPR017853">
    <property type="entry name" value="GH"/>
</dbReference>
<dbReference type="GO" id="GO:0009044">
    <property type="term" value="F:xylan 1,4-beta-xylosidase activity"/>
    <property type="evidence" value="ECO:0007669"/>
    <property type="project" value="InterPro"/>
</dbReference>
<dbReference type="PRINTS" id="PR00133">
    <property type="entry name" value="GLHYDRLASE3"/>
</dbReference>
<proteinExistence type="inferred from homology"/>
<dbReference type="InterPro" id="IPR013783">
    <property type="entry name" value="Ig-like_fold"/>
</dbReference>
<comment type="similarity">
    <text evidence="1">Belongs to the glycosyl hydrolase 3 family.</text>
</comment>
<dbReference type="Pfam" id="PF14310">
    <property type="entry name" value="Fn3-like"/>
    <property type="match status" value="1"/>
</dbReference>
<feature type="domain" description="Fibronectin type III-like" evidence="4">
    <location>
        <begin position="558"/>
        <end position="627"/>
    </location>
</feature>
<dbReference type="InterPro" id="IPR026891">
    <property type="entry name" value="Fn3-like"/>
</dbReference>
<dbReference type="Proteomes" id="UP000886858">
    <property type="component" value="Unassembled WGS sequence"/>
</dbReference>
<keyword evidence="2" id="KW-0732">Signal</keyword>
<dbReference type="PANTHER" id="PTHR42721">
    <property type="entry name" value="SUGAR HYDROLASE-RELATED"/>
    <property type="match status" value="1"/>
</dbReference>
<feature type="non-terminal residue" evidence="5">
    <location>
        <position position="1"/>
    </location>
</feature>
<dbReference type="SUPFAM" id="SSF51445">
    <property type="entry name" value="(Trans)glycosidases"/>
    <property type="match status" value="1"/>
</dbReference>
<dbReference type="SMART" id="SM01217">
    <property type="entry name" value="Fn3_like"/>
    <property type="match status" value="1"/>
</dbReference>
<dbReference type="Gene3D" id="3.20.20.300">
    <property type="entry name" value="Glycoside hydrolase, family 3, N-terminal domain"/>
    <property type="match status" value="1"/>
</dbReference>
<name>A0A9D2I4C6_9FIRM</name>
<gene>
    <name evidence="5" type="ORF">H9717_00005</name>
</gene>
<keyword evidence="3 5" id="KW-0378">Hydrolase</keyword>
<accession>A0A9D2I4C6</accession>
<evidence type="ECO:0000259" key="4">
    <source>
        <dbReference type="SMART" id="SM01217"/>
    </source>
</evidence>
<dbReference type="EMBL" id="DWYY01000001">
    <property type="protein sequence ID" value="HJA91504.1"/>
    <property type="molecule type" value="Genomic_DNA"/>
</dbReference>